<gene>
    <name evidence="2" type="ORF">SO802_013821</name>
</gene>
<evidence type="ECO:0000313" key="3">
    <source>
        <dbReference type="Proteomes" id="UP001459277"/>
    </source>
</evidence>
<feature type="compositionally biased region" description="Basic and acidic residues" evidence="1">
    <location>
        <begin position="33"/>
        <end position="45"/>
    </location>
</feature>
<feature type="compositionally biased region" description="Gly residues" evidence="1">
    <location>
        <begin position="46"/>
        <end position="57"/>
    </location>
</feature>
<organism evidence="2 3">
    <name type="scientific">Lithocarpus litseifolius</name>
    <dbReference type="NCBI Taxonomy" id="425828"/>
    <lineage>
        <taxon>Eukaryota</taxon>
        <taxon>Viridiplantae</taxon>
        <taxon>Streptophyta</taxon>
        <taxon>Embryophyta</taxon>
        <taxon>Tracheophyta</taxon>
        <taxon>Spermatophyta</taxon>
        <taxon>Magnoliopsida</taxon>
        <taxon>eudicotyledons</taxon>
        <taxon>Gunneridae</taxon>
        <taxon>Pentapetalae</taxon>
        <taxon>rosids</taxon>
        <taxon>fabids</taxon>
        <taxon>Fagales</taxon>
        <taxon>Fagaceae</taxon>
        <taxon>Lithocarpus</taxon>
    </lineage>
</organism>
<evidence type="ECO:0000313" key="2">
    <source>
        <dbReference type="EMBL" id="KAL0006260.1"/>
    </source>
</evidence>
<name>A0AAW2DAD4_9ROSI</name>
<comment type="caution">
    <text evidence="2">The sequence shown here is derived from an EMBL/GenBank/DDBJ whole genome shotgun (WGS) entry which is preliminary data.</text>
</comment>
<keyword evidence="3" id="KW-1185">Reference proteome</keyword>
<dbReference type="AlphaFoldDB" id="A0AAW2DAD4"/>
<reference evidence="2 3" key="1">
    <citation type="submission" date="2024-01" db="EMBL/GenBank/DDBJ databases">
        <title>A telomere-to-telomere, gap-free genome of sweet tea (Lithocarpus litseifolius).</title>
        <authorList>
            <person name="Zhou J."/>
        </authorList>
    </citation>
    <scope>NUCLEOTIDE SEQUENCE [LARGE SCALE GENOMIC DNA]</scope>
    <source>
        <strain evidence="2">Zhou-2022a</strain>
        <tissue evidence="2">Leaf</tissue>
    </source>
</reference>
<accession>A0AAW2DAD4</accession>
<evidence type="ECO:0000256" key="1">
    <source>
        <dbReference type="SAM" id="MobiDB-lite"/>
    </source>
</evidence>
<proteinExistence type="predicted"/>
<dbReference type="Proteomes" id="UP001459277">
    <property type="component" value="Unassembled WGS sequence"/>
</dbReference>
<protein>
    <submittedName>
        <fullName evidence="2">Uncharacterized protein</fullName>
    </submittedName>
</protein>
<dbReference type="EMBL" id="JAZDWU010000004">
    <property type="protein sequence ID" value="KAL0006260.1"/>
    <property type="molecule type" value="Genomic_DNA"/>
</dbReference>
<feature type="region of interest" description="Disordered" evidence="1">
    <location>
        <begin position="15"/>
        <end position="97"/>
    </location>
</feature>
<sequence length="97" mass="10340">MVIANNGDRMAIIGEGERDDWDRGSGGGVECVRGSDRFVHQDSKGDQGGARGRGLQKGRGELHQPQAQGVLGRDGLGAHREEARLWPGRGAHRGGSR</sequence>